<dbReference type="SUPFAM" id="SSF55729">
    <property type="entry name" value="Acyl-CoA N-acyltransferases (Nat)"/>
    <property type="match status" value="1"/>
</dbReference>
<comment type="caution">
    <text evidence="2">The sequence shown here is derived from an EMBL/GenBank/DDBJ whole genome shotgun (WGS) entry which is preliminary data.</text>
</comment>
<name>A0ABV0BLL1_9SPHI</name>
<keyword evidence="2" id="KW-0012">Acyltransferase</keyword>
<dbReference type="InterPro" id="IPR045057">
    <property type="entry name" value="Gcn5-rel_NAT"/>
</dbReference>
<dbReference type="EMBL" id="JBDJNQ010000001">
    <property type="protein sequence ID" value="MEN5375650.1"/>
    <property type="molecule type" value="Genomic_DNA"/>
</dbReference>
<organism evidence="2 3">
    <name type="scientific">Sphingobacterium kitahiroshimense</name>
    <dbReference type="NCBI Taxonomy" id="470446"/>
    <lineage>
        <taxon>Bacteria</taxon>
        <taxon>Pseudomonadati</taxon>
        <taxon>Bacteroidota</taxon>
        <taxon>Sphingobacteriia</taxon>
        <taxon>Sphingobacteriales</taxon>
        <taxon>Sphingobacteriaceae</taxon>
        <taxon>Sphingobacterium</taxon>
    </lineage>
</organism>
<accession>A0ABV0BLL1</accession>
<protein>
    <submittedName>
        <fullName evidence="2">GNAT family N-acetyltransferase</fullName>
        <ecNumber evidence="2">2.3.1.-</ecNumber>
    </submittedName>
</protein>
<evidence type="ECO:0000313" key="2">
    <source>
        <dbReference type="EMBL" id="MEN5375650.1"/>
    </source>
</evidence>
<dbReference type="Gene3D" id="3.40.630.30">
    <property type="match status" value="1"/>
</dbReference>
<dbReference type="Pfam" id="PF14542">
    <property type="entry name" value="Acetyltransf_CG"/>
    <property type="match status" value="1"/>
</dbReference>
<keyword evidence="3" id="KW-1185">Reference proteome</keyword>
<dbReference type="InterPro" id="IPR016181">
    <property type="entry name" value="Acyl_CoA_acyltransferase"/>
</dbReference>
<evidence type="ECO:0000259" key="1">
    <source>
        <dbReference type="PROSITE" id="PS51729"/>
    </source>
</evidence>
<gene>
    <name evidence="2" type="ORF">ABE541_00055</name>
</gene>
<evidence type="ECO:0000313" key="3">
    <source>
        <dbReference type="Proteomes" id="UP001409291"/>
    </source>
</evidence>
<dbReference type="PROSITE" id="PS51729">
    <property type="entry name" value="GNAT_YJDJ"/>
    <property type="match status" value="1"/>
</dbReference>
<dbReference type="GO" id="GO:0016746">
    <property type="term" value="F:acyltransferase activity"/>
    <property type="evidence" value="ECO:0007669"/>
    <property type="project" value="UniProtKB-KW"/>
</dbReference>
<proteinExistence type="predicted"/>
<dbReference type="RefSeq" id="WP_132772028.1">
    <property type="nucleotide sequence ID" value="NZ_JAOQNK010000001.1"/>
</dbReference>
<reference evidence="2 3" key="1">
    <citation type="submission" date="2024-04" db="EMBL/GenBank/DDBJ databases">
        <title>WGS of bacteria from Torrens River.</title>
        <authorList>
            <person name="Wyrsch E.R."/>
            <person name="Drigo B."/>
        </authorList>
    </citation>
    <scope>NUCLEOTIDE SEQUENCE [LARGE SCALE GENOMIC DNA]</scope>
    <source>
        <strain evidence="2 3">TWI391</strain>
    </source>
</reference>
<dbReference type="Proteomes" id="UP001409291">
    <property type="component" value="Unassembled WGS sequence"/>
</dbReference>
<dbReference type="PANTHER" id="PTHR31435:SF10">
    <property type="entry name" value="BSR4717 PROTEIN"/>
    <property type="match status" value="1"/>
</dbReference>
<dbReference type="PANTHER" id="PTHR31435">
    <property type="entry name" value="PROTEIN NATD1"/>
    <property type="match status" value="1"/>
</dbReference>
<keyword evidence="2" id="KW-0808">Transferase</keyword>
<dbReference type="EC" id="2.3.1.-" evidence="2"/>
<feature type="domain" description="N-acetyltransferase" evidence="1">
    <location>
        <begin position="11"/>
        <end position="96"/>
    </location>
</feature>
<dbReference type="InterPro" id="IPR031165">
    <property type="entry name" value="GNAT_YJDJ"/>
</dbReference>
<sequence length="106" mass="12486">MKEEFINLPLTKNDQLNHFELHIGEYQAFIAFKERPSKVWLIHTESDPQLAGQGVATAVIEKTLQYLKEHHYTLFPLCPLVYAYIKKHPEWKEIVDPSFEGFQEDK</sequence>